<reference evidence="2 3" key="1">
    <citation type="submission" date="2015-11" db="EMBL/GenBank/DDBJ databases">
        <title>Genomic analysis of 38 Legionella species identifies large and diverse effector repertoires.</title>
        <authorList>
            <person name="Burstein D."/>
            <person name="Amaro F."/>
            <person name="Zusman T."/>
            <person name="Lifshitz Z."/>
            <person name="Cohen O."/>
            <person name="Gilbert J.A."/>
            <person name="Pupko T."/>
            <person name="Shuman H.A."/>
            <person name="Segal G."/>
        </authorList>
    </citation>
    <scope>NUCLEOTIDE SEQUENCE [LARGE SCALE GENOMIC DNA]</scope>
    <source>
        <strain evidence="2 3">SC-63-C7</strain>
    </source>
</reference>
<keyword evidence="3" id="KW-1185">Reference proteome</keyword>
<sequence>MMTKEKIIQSVMTAFFVLVATGSSAADSSDTTSTEKCYGIAKKGMNDCATATASCASSATKDGQKDAFILLPKGMCDRIVGGSLTVKK</sequence>
<evidence type="ECO:0000256" key="1">
    <source>
        <dbReference type="SAM" id="SignalP"/>
    </source>
</evidence>
<evidence type="ECO:0000313" key="3">
    <source>
        <dbReference type="Proteomes" id="UP000054703"/>
    </source>
</evidence>
<gene>
    <name evidence="2" type="ORF">Lsan_3532</name>
</gene>
<dbReference type="STRING" id="45074.Lsan_3532"/>
<evidence type="ECO:0000313" key="2">
    <source>
        <dbReference type="EMBL" id="KTD53122.1"/>
    </source>
</evidence>
<name>A0A0W0Y903_9GAMM</name>
<dbReference type="PATRIC" id="fig|45074.5.peg.3800"/>
<comment type="caution">
    <text evidence="2">The sequence shown here is derived from an EMBL/GenBank/DDBJ whole genome shotgun (WGS) entry which is preliminary data.</text>
</comment>
<protein>
    <submittedName>
        <fullName evidence="2">Signal peptide protein</fullName>
    </submittedName>
</protein>
<dbReference type="InterPro" id="IPR018740">
    <property type="entry name" value="DUF2282_membr"/>
</dbReference>
<accession>A0A0W0Y903</accession>
<feature type="signal peptide" evidence="1">
    <location>
        <begin position="1"/>
        <end position="25"/>
    </location>
</feature>
<proteinExistence type="predicted"/>
<dbReference type="AlphaFoldDB" id="A0A0W0Y903"/>
<keyword evidence="1" id="KW-0732">Signal</keyword>
<dbReference type="EMBL" id="LNYU01000091">
    <property type="protein sequence ID" value="KTD53122.1"/>
    <property type="molecule type" value="Genomic_DNA"/>
</dbReference>
<dbReference type="Proteomes" id="UP000054703">
    <property type="component" value="Unassembled WGS sequence"/>
</dbReference>
<feature type="chain" id="PRO_5006917417" evidence="1">
    <location>
        <begin position="26"/>
        <end position="88"/>
    </location>
</feature>
<dbReference type="Pfam" id="PF10048">
    <property type="entry name" value="DUF2282"/>
    <property type="match status" value="1"/>
</dbReference>
<organism evidence="2 3">
    <name type="scientific">Legionella santicrucis</name>
    <dbReference type="NCBI Taxonomy" id="45074"/>
    <lineage>
        <taxon>Bacteria</taxon>
        <taxon>Pseudomonadati</taxon>
        <taxon>Pseudomonadota</taxon>
        <taxon>Gammaproteobacteria</taxon>
        <taxon>Legionellales</taxon>
        <taxon>Legionellaceae</taxon>
        <taxon>Legionella</taxon>
    </lineage>
</organism>
<dbReference type="RefSeq" id="WP_058515452.1">
    <property type="nucleotide sequence ID" value="NZ_CAAAIH010000015.1"/>
</dbReference>